<accession>A0A383UYI3</accession>
<reference evidence="1 2" key="1">
    <citation type="submission" date="2017-11" db="EMBL/GenBank/DDBJ databases">
        <authorList>
            <person name="Kracher B."/>
        </authorList>
    </citation>
    <scope>NUCLEOTIDE SEQUENCE [LARGE SCALE GENOMIC DNA]</scope>
    <source>
        <strain evidence="1 2">RACE1</strain>
    </source>
</reference>
<protein>
    <submittedName>
        <fullName evidence="1">Uncharacterized protein</fullName>
    </submittedName>
</protein>
<dbReference type="AlphaFoldDB" id="A0A383UYI3"/>
<sequence>MAVEKYLFPIERCVAGDVGNFMQIVEDVPIESCTPAYAGRLLIFDSECTLVSEMDLRKWRQIIVCFKNSVFDSIVVAAKLLDSGHQAVKQTEWLPPYFFWPSDYFPLTLVICTRPDLSRLFLRDLKRQEVAGNYFAMSNVDFT</sequence>
<gene>
    <name evidence="1" type="ORF">BLGHR1_15585</name>
</gene>
<name>A0A383UYI3_BLUHO</name>
<organism evidence="1 2">
    <name type="scientific">Blumeria hordei</name>
    <name type="common">Barley powdery mildew</name>
    <name type="synonym">Blumeria graminis f. sp. hordei</name>
    <dbReference type="NCBI Taxonomy" id="2867405"/>
    <lineage>
        <taxon>Eukaryota</taxon>
        <taxon>Fungi</taxon>
        <taxon>Dikarya</taxon>
        <taxon>Ascomycota</taxon>
        <taxon>Pezizomycotina</taxon>
        <taxon>Leotiomycetes</taxon>
        <taxon>Erysiphales</taxon>
        <taxon>Erysiphaceae</taxon>
        <taxon>Blumeria</taxon>
    </lineage>
</organism>
<evidence type="ECO:0000313" key="1">
    <source>
        <dbReference type="EMBL" id="SZF04786.1"/>
    </source>
</evidence>
<proteinExistence type="predicted"/>
<evidence type="ECO:0000313" key="2">
    <source>
        <dbReference type="Proteomes" id="UP000275772"/>
    </source>
</evidence>
<dbReference type="Proteomes" id="UP000275772">
    <property type="component" value="Unassembled WGS sequence"/>
</dbReference>
<dbReference type="VEuPathDB" id="FungiDB:BLGHR1_15585"/>
<dbReference type="EMBL" id="UNSH01000067">
    <property type="protein sequence ID" value="SZF04786.1"/>
    <property type="molecule type" value="Genomic_DNA"/>
</dbReference>